<feature type="transmembrane region" description="Helical" evidence="4">
    <location>
        <begin position="349"/>
        <end position="368"/>
    </location>
</feature>
<feature type="transmembrane region" description="Helical" evidence="4">
    <location>
        <begin position="52"/>
        <end position="74"/>
    </location>
</feature>
<reference evidence="6" key="1">
    <citation type="submission" date="2023-08" db="EMBL/GenBank/DDBJ databases">
        <title>Rhodospirillaceae gen. nov., a novel taxon isolated from the Yangtze River Yuezi River estuary sludge.</title>
        <authorList>
            <person name="Ruan L."/>
        </authorList>
    </citation>
    <scope>NUCLEOTIDE SEQUENCE [LARGE SCALE GENOMIC DNA]</scope>
    <source>
        <strain evidence="6">R-7</strain>
    </source>
</reference>
<keyword evidence="6" id="KW-1185">Reference proteome</keyword>
<proteinExistence type="predicted"/>
<keyword evidence="2 4" id="KW-1133">Transmembrane helix</keyword>
<dbReference type="RefSeq" id="WP_379957038.1">
    <property type="nucleotide sequence ID" value="NZ_JAUYVI010000005.1"/>
</dbReference>
<evidence type="ECO:0000256" key="1">
    <source>
        <dbReference type="ARBA" id="ARBA00022692"/>
    </source>
</evidence>
<accession>A0ABU0YQK3</accession>
<dbReference type="InterPro" id="IPR052528">
    <property type="entry name" value="Sugar_transport-like"/>
</dbReference>
<evidence type="ECO:0000313" key="6">
    <source>
        <dbReference type="Proteomes" id="UP001230156"/>
    </source>
</evidence>
<organism evidence="5 6">
    <name type="scientific">Dongia sedimenti</name>
    <dbReference type="NCBI Taxonomy" id="3064282"/>
    <lineage>
        <taxon>Bacteria</taxon>
        <taxon>Pseudomonadati</taxon>
        <taxon>Pseudomonadota</taxon>
        <taxon>Alphaproteobacteria</taxon>
        <taxon>Rhodospirillales</taxon>
        <taxon>Dongiaceae</taxon>
        <taxon>Dongia</taxon>
    </lineage>
</organism>
<feature type="transmembrane region" description="Helical" evidence="4">
    <location>
        <begin position="165"/>
        <end position="187"/>
    </location>
</feature>
<evidence type="ECO:0000256" key="3">
    <source>
        <dbReference type="ARBA" id="ARBA00023136"/>
    </source>
</evidence>
<protein>
    <submittedName>
        <fullName evidence="5">MFS transporter</fullName>
    </submittedName>
</protein>
<evidence type="ECO:0000256" key="2">
    <source>
        <dbReference type="ARBA" id="ARBA00022989"/>
    </source>
</evidence>
<feature type="transmembrane region" description="Helical" evidence="4">
    <location>
        <begin position="308"/>
        <end position="328"/>
    </location>
</feature>
<dbReference type="PANTHER" id="PTHR23526:SF2">
    <property type="entry name" value="MAJOR FACILITATOR SUPERFAMILY (MFS) PROFILE DOMAIN-CONTAINING PROTEIN"/>
    <property type="match status" value="1"/>
</dbReference>
<dbReference type="InterPro" id="IPR011701">
    <property type="entry name" value="MFS"/>
</dbReference>
<feature type="transmembrane region" description="Helical" evidence="4">
    <location>
        <begin position="81"/>
        <end position="103"/>
    </location>
</feature>
<dbReference type="Proteomes" id="UP001230156">
    <property type="component" value="Unassembled WGS sequence"/>
</dbReference>
<sequence length="395" mass="43419">MESNPLFWLRPTRKPGAGAFAALFALDSMARATVVTVLYLQAKDLGLPDRDITLLTNVASLSSLAFSFLTPLLMQRFRRRWVYTGGIMLGMCAVLSLGTATMTGEVAGLVLRALSSVAINIGLTLYVMDFIPRHQMIRSEPLRLFSSCLPWGLGPWIGVELYKHFGVEATSALSFVAYAGLMVYFWYLRLSDNPAVAAATRPPPNPLASLKRFVAQPRLMLGWVIAFGRSAWWSMFFVYPTLYLRNHAVDDSWTGALTGAGNILLLLTLPIGWLAQRIGIRRPIVTAFLAGGGLTLLTAVTWNVVPLTALLFLCGAVFVVCLDALGNIPFMRAVRSYERPQMTALFRTYIDLGDLLPGLVYLALQGYFDLRSVFIASGILTLAVGLVATRLPKRM</sequence>
<evidence type="ECO:0000256" key="4">
    <source>
        <dbReference type="SAM" id="Phobius"/>
    </source>
</evidence>
<feature type="transmembrane region" description="Helical" evidence="4">
    <location>
        <begin position="219"/>
        <end position="240"/>
    </location>
</feature>
<dbReference type="EMBL" id="JAUYVI010000005">
    <property type="protein sequence ID" value="MDQ7249251.1"/>
    <property type="molecule type" value="Genomic_DNA"/>
</dbReference>
<keyword evidence="1 4" id="KW-0812">Transmembrane</keyword>
<dbReference type="Gene3D" id="1.20.1250.20">
    <property type="entry name" value="MFS general substrate transporter like domains"/>
    <property type="match status" value="1"/>
</dbReference>
<gene>
    <name evidence="5" type="ORF">Q8A70_16305</name>
</gene>
<dbReference type="PANTHER" id="PTHR23526">
    <property type="entry name" value="INTEGRAL MEMBRANE TRANSPORT PROTEIN-RELATED"/>
    <property type="match status" value="1"/>
</dbReference>
<feature type="transmembrane region" description="Helical" evidence="4">
    <location>
        <begin position="284"/>
        <end position="302"/>
    </location>
</feature>
<feature type="transmembrane region" description="Helical" evidence="4">
    <location>
        <begin position="142"/>
        <end position="159"/>
    </location>
</feature>
<name>A0ABU0YQK3_9PROT</name>
<comment type="caution">
    <text evidence="5">The sequence shown here is derived from an EMBL/GenBank/DDBJ whole genome shotgun (WGS) entry which is preliminary data.</text>
</comment>
<dbReference type="Pfam" id="PF07690">
    <property type="entry name" value="MFS_1"/>
    <property type="match status" value="1"/>
</dbReference>
<feature type="transmembrane region" description="Helical" evidence="4">
    <location>
        <begin position="109"/>
        <end position="130"/>
    </location>
</feature>
<keyword evidence="3 4" id="KW-0472">Membrane</keyword>
<feature type="transmembrane region" description="Helical" evidence="4">
    <location>
        <begin position="374"/>
        <end position="391"/>
    </location>
</feature>
<dbReference type="SUPFAM" id="SSF103473">
    <property type="entry name" value="MFS general substrate transporter"/>
    <property type="match status" value="1"/>
</dbReference>
<evidence type="ECO:0000313" key="5">
    <source>
        <dbReference type="EMBL" id="MDQ7249251.1"/>
    </source>
</evidence>
<dbReference type="InterPro" id="IPR036259">
    <property type="entry name" value="MFS_trans_sf"/>
</dbReference>
<feature type="transmembrane region" description="Helical" evidence="4">
    <location>
        <begin position="252"/>
        <end position="272"/>
    </location>
</feature>